<evidence type="ECO:0000256" key="3">
    <source>
        <dbReference type="ARBA" id="ARBA00023082"/>
    </source>
</evidence>
<evidence type="ECO:0000259" key="6">
    <source>
        <dbReference type="Pfam" id="PF04542"/>
    </source>
</evidence>
<evidence type="ECO:0000256" key="5">
    <source>
        <dbReference type="ARBA" id="ARBA00023163"/>
    </source>
</evidence>
<comment type="caution">
    <text evidence="8">The sequence shown here is derived from an EMBL/GenBank/DDBJ whole genome shotgun (WGS) entry which is preliminary data.</text>
</comment>
<comment type="similarity">
    <text evidence="1">Belongs to the sigma-70 factor family. ECF subfamily.</text>
</comment>
<evidence type="ECO:0000313" key="8">
    <source>
        <dbReference type="EMBL" id="PMC20787.1"/>
    </source>
</evidence>
<feature type="domain" description="RNA polymerase sigma factor 70 region 4 type 2" evidence="7">
    <location>
        <begin position="137"/>
        <end position="184"/>
    </location>
</feature>
<name>A0A2N6QM67_9STAP</name>
<dbReference type="Pfam" id="PF04542">
    <property type="entry name" value="Sigma70_r2"/>
    <property type="match status" value="1"/>
</dbReference>
<evidence type="ECO:0000259" key="7">
    <source>
        <dbReference type="Pfam" id="PF08281"/>
    </source>
</evidence>
<keyword evidence="3" id="KW-0731">Sigma factor</keyword>
<keyword evidence="5" id="KW-0804">Transcription</keyword>
<keyword evidence="4" id="KW-0238">DNA-binding</keyword>
<dbReference type="InterPro" id="IPR014284">
    <property type="entry name" value="RNA_pol_sigma-70_dom"/>
</dbReference>
<dbReference type="GO" id="GO:0006352">
    <property type="term" value="P:DNA-templated transcription initiation"/>
    <property type="evidence" value="ECO:0007669"/>
    <property type="project" value="InterPro"/>
</dbReference>
<evidence type="ECO:0000313" key="9">
    <source>
        <dbReference type="Proteomes" id="UP000235748"/>
    </source>
</evidence>
<gene>
    <name evidence="8" type="ORF">CJ235_03670</name>
</gene>
<sequence>MTPRKIPLKTSTIDTPLTLKERQQFEFYYPRLHEIVHAQLRCYRMPQVDKEDLYQETMLKLLRVIPHFEFKDRQPLDHYVRKVVKSVKNDYLRYALKCEIRQESLINDRRTEYQEVTTQDPVVTLITAESERVVLAQHIETLSRIERAVIYFIIQGFEIKEIATLLNKDPKAIYNAIHRAKVKLREALITTRDKV</sequence>
<dbReference type="InterPro" id="IPR036388">
    <property type="entry name" value="WH-like_DNA-bd_sf"/>
</dbReference>
<dbReference type="PANTHER" id="PTHR43133">
    <property type="entry name" value="RNA POLYMERASE ECF-TYPE SIGMA FACTO"/>
    <property type="match status" value="1"/>
</dbReference>
<dbReference type="Pfam" id="PF08281">
    <property type="entry name" value="Sigma70_r4_2"/>
    <property type="match status" value="1"/>
</dbReference>
<dbReference type="InterPro" id="IPR007627">
    <property type="entry name" value="RNA_pol_sigma70_r2"/>
</dbReference>
<organism evidence="8 9">
    <name type="scientific">Staphylococcus pettenkoferi</name>
    <dbReference type="NCBI Taxonomy" id="170573"/>
    <lineage>
        <taxon>Bacteria</taxon>
        <taxon>Bacillati</taxon>
        <taxon>Bacillota</taxon>
        <taxon>Bacilli</taxon>
        <taxon>Bacillales</taxon>
        <taxon>Staphylococcaceae</taxon>
        <taxon>Staphylococcus</taxon>
    </lineage>
</organism>
<evidence type="ECO:0000256" key="4">
    <source>
        <dbReference type="ARBA" id="ARBA00023125"/>
    </source>
</evidence>
<protein>
    <submittedName>
        <fullName evidence="8">Sigma-70 family RNA polymerase sigma factor</fullName>
    </submittedName>
</protein>
<dbReference type="Gene3D" id="1.10.1740.10">
    <property type="match status" value="1"/>
</dbReference>
<dbReference type="SUPFAM" id="SSF88659">
    <property type="entry name" value="Sigma3 and sigma4 domains of RNA polymerase sigma factors"/>
    <property type="match status" value="1"/>
</dbReference>
<dbReference type="AlphaFoldDB" id="A0A2N6QM67"/>
<dbReference type="NCBIfam" id="TIGR02937">
    <property type="entry name" value="sigma70-ECF"/>
    <property type="match status" value="1"/>
</dbReference>
<keyword evidence="2" id="KW-0805">Transcription regulation</keyword>
<dbReference type="InterPro" id="IPR013325">
    <property type="entry name" value="RNA_pol_sigma_r2"/>
</dbReference>
<evidence type="ECO:0000256" key="2">
    <source>
        <dbReference type="ARBA" id="ARBA00023015"/>
    </source>
</evidence>
<dbReference type="InterPro" id="IPR039425">
    <property type="entry name" value="RNA_pol_sigma-70-like"/>
</dbReference>
<dbReference type="GO" id="GO:0003677">
    <property type="term" value="F:DNA binding"/>
    <property type="evidence" value="ECO:0007669"/>
    <property type="project" value="UniProtKB-KW"/>
</dbReference>
<proteinExistence type="inferred from homology"/>
<dbReference type="InterPro" id="IPR013249">
    <property type="entry name" value="RNA_pol_sigma70_r4_t2"/>
</dbReference>
<dbReference type="STRING" id="170573.GCA_001076995_02219"/>
<reference evidence="8 9" key="1">
    <citation type="submission" date="2017-09" db="EMBL/GenBank/DDBJ databases">
        <title>Bacterial strain isolated from the female urinary microbiota.</title>
        <authorList>
            <person name="Thomas-White K."/>
            <person name="Kumar N."/>
            <person name="Forster S."/>
            <person name="Putonti C."/>
            <person name="Lawley T."/>
            <person name="Wolfe A.J."/>
        </authorList>
    </citation>
    <scope>NUCLEOTIDE SEQUENCE [LARGE SCALE GENOMIC DNA]</scope>
    <source>
        <strain evidence="8 9">UMB0834</strain>
    </source>
</reference>
<dbReference type="Proteomes" id="UP000235748">
    <property type="component" value="Unassembled WGS sequence"/>
</dbReference>
<dbReference type="Gene3D" id="1.10.10.10">
    <property type="entry name" value="Winged helix-like DNA-binding domain superfamily/Winged helix DNA-binding domain"/>
    <property type="match status" value="1"/>
</dbReference>
<dbReference type="RefSeq" id="WP_070503398.1">
    <property type="nucleotide sequence ID" value="NZ_JALCYA010000002.1"/>
</dbReference>
<accession>A0A2N6QM67</accession>
<dbReference type="SUPFAM" id="SSF88946">
    <property type="entry name" value="Sigma2 domain of RNA polymerase sigma factors"/>
    <property type="match status" value="1"/>
</dbReference>
<dbReference type="EMBL" id="PNGG01000001">
    <property type="protein sequence ID" value="PMC20787.1"/>
    <property type="molecule type" value="Genomic_DNA"/>
</dbReference>
<feature type="domain" description="RNA polymerase sigma-70 region 2" evidence="6">
    <location>
        <begin position="28"/>
        <end position="94"/>
    </location>
</feature>
<dbReference type="GO" id="GO:0016987">
    <property type="term" value="F:sigma factor activity"/>
    <property type="evidence" value="ECO:0007669"/>
    <property type="project" value="UniProtKB-KW"/>
</dbReference>
<dbReference type="InterPro" id="IPR013324">
    <property type="entry name" value="RNA_pol_sigma_r3/r4-like"/>
</dbReference>
<dbReference type="PANTHER" id="PTHR43133:SF8">
    <property type="entry name" value="RNA POLYMERASE SIGMA FACTOR HI_1459-RELATED"/>
    <property type="match status" value="1"/>
</dbReference>
<evidence type="ECO:0000256" key="1">
    <source>
        <dbReference type="ARBA" id="ARBA00010641"/>
    </source>
</evidence>